<comment type="caution">
    <text evidence="3">The sequence shown here is derived from an EMBL/GenBank/DDBJ whole genome shotgun (WGS) entry which is preliminary data.</text>
</comment>
<feature type="domain" description="C-type lectin" evidence="2">
    <location>
        <begin position="7"/>
        <end position="61"/>
    </location>
</feature>
<dbReference type="OrthoDB" id="10059571at2759"/>
<proteinExistence type="predicted"/>
<accession>A0A7L2EBB8</accession>
<reference evidence="3 4" key="1">
    <citation type="submission" date="2019-09" db="EMBL/GenBank/DDBJ databases">
        <title>Bird 10,000 Genomes (B10K) Project - Family phase.</title>
        <authorList>
            <person name="Zhang G."/>
        </authorList>
    </citation>
    <scope>NUCLEOTIDE SEQUENCE [LARGE SCALE GENOMIC DNA]</scope>
    <source>
        <strain evidence="3">B10K-DU-011-42</strain>
        <tissue evidence="3">Muscle</tissue>
    </source>
</reference>
<evidence type="ECO:0000313" key="3">
    <source>
        <dbReference type="EMBL" id="NXQ58542.1"/>
    </source>
</evidence>
<dbReference type="PROSITE" id="PS50041">
    <property type="entry name" value="C_TYPE_LECTIN_2"/>
    <property type="match status" value="1"/>
</dbReference>
<dbReference type="PANTHER" id="PTHR45710">
    <property type="entry name" value="C-TYPE LECTIN DOMAIN-CONTAINING PROTEIN 180"/>
    <property type="match status" value="1"/>
</dbReference>
<name>A0A7L2EBB8_ANTMN</name>
<evidence type="ECO:0000259" key="2">
    <source>
        <dbReference type="PROSITE" id="PS50041"/>
    </source>
</evidence>
<dbReference type="InterPro" id="IPR016187">
    <property type="entry name" value="CTDL_fold"/>
</dbReference>
<dbReference type="Proteomes" id="UP000554720">
    <property type="component" value="Unassembled WGS sequence"/>
</dbReference>
<keyword evidence="4" id="KW-1185">Reference proteome</keyword>
<protein>
    <submittedName>
        <fullName evidence="3">CLC4G protein</fullName>
    </submittedName>
</protein>
<dbReference type="InterPro" id="IPR016186">
    <property type="entry name" value="C-type_lectin-like/link_sf"/>
</dbReference>
<dbReference type="InterPro" id="IPR050828">
    <property type="entry name" value="C-type_lectin/matrix_domain"/>
</dbReference>
<feature type="non-terminal residue" evidence="3">
    <location>
        <position position="61"/>
    </location>
</feature>
<comment type="subcellular location">
    <subcellularLocation>
        <location evidence="1">Cell membrane</location>
        <topology evidence="1">Single-pass type II membrane protein</topology>
    </subcellularLocation>
</comment>
<dbReference type="EMBL" id="VWYI01026687">
    <property type="protein sequence ID" value="NXQ58542.1"/>
    <property type="molecule type" value="Genomic_DNA"/>
</dbReference>
<feature type="non-terminal residue" evidence="3">
    <location>
        <position position="1"/>
    </location>
</feature>
<evidence type="ECO:0000256" key="1">
    <source>
        <dbReference type="ARBA" id="ARBA00004401"/>
    </source>
</evidence>
<dbReference type="GO" id="GO:0005886">
    <property type="term" value="C:plasma membrane"/>
    <property type="evidence" value="ECO:0007669"/>
    <property type="project" value="UniProtKB-SubCell"/>
</dbReference>
<dbReference type="PANTHER" id="PTHR45710:SF26">
    <property type="entry name" value="RH26557P"/>
    <property type="match status" value="1"/>
</dbReference>
<dbReference type="SUPFAM" id="SSF56436">
    <property type="entry name" value="C-type lectin-like"/>
    <property type="match status" value="1"/>
</dbReference>
<dbReference type="Pfam" id="PF00059">
    <property type="entry name" value="Lectin_C"/>
    <property type="match status" value="1"/>
</dbReference>
<dbReference type="InterPro" id="IPR001304">
    <property type="entry name" value="C-type_lectin-like"/>
</dbReference>
<dbReference type="AlphaFoldDB" id="A0A7L2EBB8"/>
<sequence>PSSWVGDNGTCYYFSRDHCTWEQAQEQCSELGASLAILKDVEFLDFFFHHRKNGDYWLGLR</sequence>
<gene>
    <name evidence="3" type="primary">Clec4g</name>
    <name evidence="3" type="ORF">ANTMIN_R11695</name>
</gene>
<dbReference type="Gene3D" id="3.10.100.10">
    <property type="entry name" value="Mannose-Binding Protein A, subunit A"/>
    <property type="match status" value="1"/>
</dbReference>
<organism evidence="3 4">
    <name type="scientific">Anthoscopus minutus</name>
    <name type="common">Southern penduline-tit</name>
    <dbReference type="NCBI Taxonomy" id="156561"/>
    <lineage>
        <taxon>Eukaryota</taxon>
        <taxon>Metazoa</taxon>
        <taxon>Chordata</taxon>
        <taxon>Craniata</taxon>
        <taxon>Vertebrata</taxon>
        <taxon>Euteleostomi</taxon>
        <taxon>Archelosauria</taxon>
        <taxon>Archosauria</taxon>
        <taxon>Dinosauria</taxon>
        <taxon>Saurischia</taxon>
        <taxon>Theropoda</taxon>
        <taxon>Coelurosauria</taxon>
        <taxon>Aves</taxon>
        <taxon>Neognathae</taxon>
        <taxon>Neoaves</taxon>
        <taxon>Telluraves</taxon>
        <taxon>Australaves</taxon>
        <taxon>Passeriformes</taxon>
        <taxon>Paridae</taxon>
        <taxon>Anthoscopus</taxon>
    </lineage>
</organism>
<evidence type="ECO:0000313" key="4">
    <source>
        <dbReference type="Proteomes" id="UP000554720"/>
    </source>
</evidence>